<sequence>MKKINYVLWTGGWDSTFRVIQLYRLGANIQPIYIHDQCRKSSKKELELIHNLSIEIPSRFKQSKGKILPIIIINRKEIPYNLFLKLIIKVLKIKINLGKQYYWLATVAKKYKNLELSAHKEDRDRLFYEDQLIEIKDEQIGLNWRINPKKLDFFRRHLFKNMTFPLITISKPEMKNIAEENNFIDLMEKTWFCHKSNIKPCGKCVPCKQYIRDGFGYRLENYE</sequence>
<dbReference type="RefSeq" id="WP_148455755.1">
    <property type="nucleotide sequence ID" value="NZ_VSFC01000050.1"/>
</dbReference>
<dbReference type="EMBL" id="VSFC01000050">
    <property type="protein sequence ID" value="TYA53878.1"/>
    <property type="molecule type" value="Genomic_DNA"/>
</dbReference>
<dbReference type="Proteomes" id="UP000324550">
    <property type="component" value="Unassembled WGS sequence"/>
</dbReference>
<proteinExistence type="predicted"/>
<evidence type="ECO:0000313" key="2">
    <source>
        <dbReference type="Proteomes" id="UP000324550"/>
    </source>
</evidence>
<dbReference type="Gene3D" id="3.40.50.620">
    <property type="entry name" value="HUPs"/>
    <property type="match status" value="1"/>
</dbReference>
<gene>
    <name evidence="1" type="ORF">FVF61_09710</name>
</gene>
<name>A0A5D0G4U2_9FLAO</name>
<comment type="caution">
    <text evidence="1">The sequence shown here is derived from an EMBL/GenBank/DDBJ whole genome shotgun (WGS) entry which is preliminary data.</text>
</comment>
<accession>A0A5D0G4U2</accession>
<keyword evidence="2" id="KW-1185">Reference proteome</keyword>
<evidence type="ECO:0000313" key="1">
    <source>
        <dbReference type="EMBL" id="TYA53878.1"/>
    </source>
</evidence>
<reference evidence="1 2" key="1">
    <citation type="submission" date="2019-08" db="EMBL/GenBank/DDBJ databases">
        <title>Formosa sediminis sp. nov., isolated from marine sediment.</title>
        <authorList>
            <person name="Cao W.R."/>
        </authorList>
    </citation>
    <scope>NUCLEOTIDE SEQUENCE [LARGE SCALE GENOMIC DNA]</scope>
    <source>
        <strain evidence="1 2">1494</strain>
    </source>
</reference>
<dbReference type="SUPFAM" id="SSF52402">
    <property type="entry name" value="Adenine nucleotide alpha hydrolases-like"/>
    <property type="match status" value="1"/>
</dbReference>
<dbReference type="OrthoDB" id="597561at2"/>
<evidence type="ECO:0008006" key="3">
    <source>
        <dbReference type="Google" id="ProtNLM"/>
    </source>
</evidence>
<dbReference type="AlphaFoldDB" id="A0A5D0G4U2"/>
<organism evidence="1 2">
    <name type="scientific">Formosa maritima</name>
    <dbReference type="NCBI Taxonomy" id="2592046"/>
    <lineage>
        <taxon>Bacteria</taxon>
        <taxon>Pseudomonadati</taxon>
        <taxon>Bacteroidota</taxon>
        <taxon>Flavobacteriia</taxon>
        <taxon>Flavobacteriales</taxon>
        <taxon>Flavobacteriaceae</taxon>
        <taxon>Formosa</taxon>
    </lineage>
</organism>
<dbReference type="InterPro" id="IPR014729">
    <property type="entry name" value="Rossmann-like_a/b/a_fold"/>
</dbReference>
<protein>
    <recommendedName>
        <fullName evidence="3">7-cyano-7-deazaguanine synthase</fullName>
    </recommendedName>
</protein>